<dbReference type="AlphaFoldDB" id="A0A8X6QND0"/>
<proteinExistence type="predicted"/>
<comment type="caution">
    <text evidence="1">The sequence shown here is derived from an EMBL/GenBank/DDBJ whole genome shotgun (WGS) entry which is preliminary data.</text>
</comment>
<dbReference type="EMBL" id="BMAW01128989">
    <property type="protein sequence ID" value="GFU28332.1"/>
    <property type="molecule type" value="Genomic_DNA"/>
</dbReference>
<reference evidence="1" key="1">
    <citation type="submission" date="2020-08" db="EMBL/GenBank/DDBJ databases">
        <title>Multicomponent nature underlies the extraordinary mechanical properties of spider dragline silk.</title>
        <authorList>
            <person name="Kono N."/>
            <person name="Nakamura H."/>
            <person name="Mori M."/>
            <person name="Yoshida Y."/>
            <person name="Ohtoshi R."/>
            <person name="Malay A.D."/>
            <person name="Moran D.A.P."/>
            <person name="Tomita M."/>
            <person name="Numata K."/>
            <person name="Arakawa K."/>
        </authorList>
    </citation>
    <scope>NUCLEOTIDE SEQUENCE</scope>
</reference>
<dbReference type="Proteomes" id="UP000887013">
    <property type="component" value="Unassembled WGS sequence"/>
</dbReference>
<organism evidence="1 2">
    <name type="scientific">Nephila pilipes</name>
    <name type="common">Giant wood spider</name>
    <name type="synonym">Nephila maculata</name>
    <dbReference type="NCBI Taxonomy" id="299642"/>
    <lineage>
        <taxon>Eukaryota</taxon>
        <taxon>Metazoa</taxon>
        <taxon>Ecdysozoa</taxon>
        <taxon>Arthropoda</taxon>
        <taxon>Chelicerata</taxon>
        <taxon>Arachnida</taxon>
        <taxon>Araneae</taxon>
        <taxon>Araneomorphae</taxon>
        <taxon>Entelegynae</taxon>
        <taxon>Araneoidea</taxon>
        <taxon>Nephilidae</taxon>
        <taxon>Nephila</taxon>
    </lineage>
</organism>
<keyword evidence="2" id="KW-1185">Reference proteome</keyword>
<evidence type="ECO:0000313" key="2">
    <source>
        <dbReference type="Proteomes" id="UP000887013"/>
    </source>
</evidence>
<accession>A0A8X6QND0</accession>
<name>A0A8X6QND0_NEPPI</name>
<evidence type="ECO:0000313" key="1">
    <source>
        <dbReference type="EMBL" id="GFU28332.1"/>
    </source>
</evidence>
<protein>
    <submittedName>
        <fullName evidence="1">Uncharacterized protein</fullName>
    </submittedName>
</protein>
<sequence length="75" mass="8402">MTKRISKVEICYSSSWKRHVRIDYSTSGNRFSPRVESTCCSTASRSYSNSLFPTCVTQICPKTATALNKAKEDEG</sequence>
<gene>
    <name evidence="1" type="ORF">NPIL_233581</name>
</gene>